<evidence type="ECO:0008006" key="7">
    <source>
        <dbReference type="Google" id="ProtNLM"/>
    </source>
</evidence>
<evidence type="ECO:0000313" key="5">
    <source>
        <dbReference type="EMBL" id="QIW97007.1"/>
    </source>
</evidence>
<comment type="similarity">
    <text evidence="1">Belongs to the RRP7 family.</text>
</comment>
<dbReference type="InterPro" id="IPR040447">
    <property type="entry name" value="RRM_Rrp7"/>
</dbReference>
<dbReference type="InterPro" id="IPR024326">
    <property type="entry name" value="RRP7_C"/>
</dbReference>
<name>A0A6H0XQT9_9PEZI</name>
<gene>
    <name evidence="5" type="ORF">AMS68_002525</name>
</gene>
<dbReference type="GO" id="GO:0006364">
    <property type="term" value="P:rRNA processing"/>
    <property type="evidence" value="ECO:0007669"/>
    <property type="project" value="TreeGrafter"/>
</dbReference>
<dbReference type="Pfam" id="PF12923">
    <property type="entry name" value="RRP7"/>
    <property type="match status" value="1"/>
</dbReference>
<organism evidence="5 6">
    <name type="scientific">Peltaster fructicola</name>
    <dbReference type="NCBI Taxonomy" id="286661"/>
    <lineage>
        <taxon>Eukaryota</taxon>
        <taxon>Fungi</taxon>
        <taxon>Dikarya</taxon>
        <taxon>Ascomycota</taxon>
        <taxon>Pezizomycotina</taxon>
        <taxon>Dothideomycetes</taxon>
        <taxon>Dothideomycetes incertae sedis</taxon>
        <taxon>Peltaster</taxon>
    </lineage>
</organism>
<evidence type="ECO:0000259" key="3">
    <source>
        <dbReference type="Pfam" id="PF12923"/>
    </source>
</evidence>
<feature type="domain" description="Rrp7 RRM-like N-terminal" evidence="4">
    <location>
        <begin position="13"/>
        <end position="181"/>
    </location>
</feature>
<dbReference type="GO" id="GO:0032545">
    <property type="term" value="C:CURI complex"/>
    <property type="evidence" value="ECO:0007669"/>
    <property type="project" value="TreeGrafter"/>
</dbReference>
<dbReference type="Proteomes" id="UP000503462">
    <property type="component" value="Chromosome 2"/>
</dbReference>
<dbReference type="AlphaFoldDB" id="A0A6H0XQT9"/>
<evidence type="ECO:0000256" key="1">
    <source>
        <dbReference type="ARBA" id="ARBA00006110"/>
    </source>
</evidence>
<dbReference type="PANTHER" id="PTHR13191:SF0">
    <property type="entry name" value="RIBOSOMAL RNA-PROCESSING PROTEIN 7 HOMOLOG A-RELATED"/>
    <property type="match status" value="1"/>
</dbReference>
<sequence>MPAQQIPSSVNELTVLPLKYPATKAFPQDATHYLYLRANAPKLPTEDTPREVFLVNVPIDATELHIKSLFANQLGGPRVESVSFEGTRIGRGITAPVASKKKRKRGEDEPAQLARDVGALPKVWDRDLHQSGSTAVVTFVDKPSAEMAMREAKKAAKSSKGIVWALDMDGKVPSLGRSRYAAHHKLRYPPATQLQASVDTYMAAFTAVEAERAKALAKQRAVPDDDGFITVVRGGRAGPAREEEAKAKEEVLKQREKDRVKGDFYRFQVREKRKEEAQKLVTEFEQDRQKVDDMRKRKGRIRPE</sequence>
<proteinExistence type="inferred from homology"/>
<evidence type="ECO:0000256" key="2">
    <source>
        <dbReference type="SAM" id="MobiDB-lite"/>
    </source>
</evidence>
<reference evidence="5 6" key="1">
    <citation type="journal article" date="2016" name="Sci. Rep.">
        <title>Peltaster fructicola genome reveals evolution from an invasive phytopathogen to an ectophytic parasite.</title>
        <authorList>
            <person name="Xu C."/>
            <person name="Chen H."/>
            <person name="Gleason M.L."/>
            <person name="Xu J.R."/>
            <person name="Liu H."/>
            <person name="Zhang R."/>
            <person name="Sun G."/>
        </authorList>
    </citation>
    <scope>NUCLEOTIDE SEQUENCE [LARGE SCALE GENOMIC DNA]</scope>
    <source>
        <strain evidence="5 6">LNHT1506</strain>
    </source>
</reference>
<dbReference type="GO" id="GO:0000028">
    <property type="term" value="P:ribosomal small subunit assembly"/>
    <property type="evidence" value="ECO:0007669"/>
    <property type="project" value="TreeGrafter"/>
</dbReference>
<accession>A0A6H0XQT9</accession>
<dbReference type="PANTHER" id="PTHR13191">
    <property type="entry name" value="RIBOSOMAL RNA PROCESSING PROTEIN 7-RELATED"/>
    <property type="match status" value="1"/>
</dbReference>
<feature type="domain" description="Ribosomal RNA-processing protein 7 C-terminal" evidence="3">
    <location>
        <begin position="186"/>
        <end position="303"/>
    </location>
</feature>
<evidence type="ECO:0000259" key="4">
    <source>
        <dbReference type="Pfam" id="PF17799"/>
    </source>
</evidence>
<dbReference type="OrthoDB" id="5390at2759"/>
<dbReference type="CDD" id="cd12950">
    <property type="entry name" value="RRP7_Rrp7p"/>
    <property type="match status" value="1"/>
</dbReference>
<dbReference type="Pfam" id="PF17799">
    <property type="entry name" value="RRM_Rrp7"/>
    <property type="match status" value="1"/>
</dbReference>
<dbReference type="InterPro" id="IPR040446">
    <property type="entry name" value="RRP7"/>
</dbReference>
<dbReference type="GO" id="GO:0034456">
    <property type="term" value="C:UTP-C complex"/>
    <property type="evidence" value="ECO:0007669"/>
    <property type="project" value="TreeGrafter"/>
</dbReference>
<evidence type="ECO:0000313" key="6">
    <source>
        <dbReference type="Proteomes" id="UP000503462"/>
    </source>
</evidence>
<dbReference type="EMBL" id="CP051140">
    <property type="protein sequence ID" value="QIW97007.1"/>
    <property type="molecule type" value="Genomic_DNA"/>
</dbReference>
<feature type="region of interest" description="Disordered" evidence="2">
    <location>
        <begin position="285"/>
        <end position="304"/>
    </location>
</feature>
<dbReference type="CDD" id="cd12293">
    <property type="entry name" value="dRRM_Rrp7p"/>
    <property type="match status" value="1"/>
</dbReference>
<dbReference type="Gene3D" id="6.10.250.1770">
    <property type="match status" value="1"/>
</dbReference>
<protein>
    <recommendedName>
        <fullName evidence="7">Ribosomal RNA-processing protein 7 C-terminal domain-containing protein</fullName>
    </recommendedName>
</protein>
<keyword evidence="6" id="KW-1185">Reference proteome</keyword>